<comment type="caution">
    <text evidence="1">The sequence shown here is derived from an EMBL/GenBank/DDBJ whole genome shotgun (WGS) entry which is preliminary data.</text>
</comment>
<accession>A0AAD6N138</accession>
<protein>
    <recommendedName>
        <fullName evidence="3">Terpenoid synthase</fullName>
    </recommendedName>
</protein>
<gene>
    <name evidence="1" type="ORF">N7493_000569</name>
</gene>
<keyword evidence="2" id="KW-1185">Reference proteome</keyword>
<dbReference type="Proteomes" id="UP001215712">
    <property type="component" value="Unassembled WGS sequence"/>
</dbReference>
<dbReference type="InterPro" id="IPR008949">
    <property type="entry name" value="Isoprenoid_synthase_dom_sf"/>
</dbReference>
<reference evidence="1" key="2">
    <citation type="submission" date="2023-01" db="EMBL/GenBank/DDBJ databases">
        <authorList>
            <person name="Petersen C."/>
        </authorList>
    </citation>
    <scope>NUCLEOTIDE SEQUENCE</scope>
    <source>
        <strain evidence="1">IBT 17514</strain>
    </source>
</reference>
<reference evidence="1" key="1">
    <citation type="journal article" date="2023" name="IMA Fungus">
        <title>Comparative genomic study of the Penicillium genus elucidates a diverse pangenome and 15 lateral gene transfer events.</title>
        <authorList>
            <person name="Petersen C."/>
            <person name="Sorensen T."/>
            <person name="Nielsen M.R."/>
            <person name="Sondergaard T.E."/>
            <person name="Sorensen J.L."/>
            <person name="Fitzpatrick D.A."/>
            <person name="Frisvad J.C."/>
            <person name="Nielsen K.L."/>
        </authorList>
    </citation>
    <scope>NUCLEOTIDE SEQUENCE</scope>
    <source>
        <strain evidence="1">IBT 17514</strain>
    </source>
</reference>
<organism evidence="1 2">
    <name type="scientific">Penicillium malachiteum</name>
    <dbReference type="NCBI Taxonomy" id="1324776"/>
    <lineage>
        <taxon>Eukaryota</taxon>
        <taxon>Fungi</taxon>
        <taxon>Dikarya</taxon>
        <taxon>Ascomycota</taxon>
        <taxon>Pezizomycotina</taxon>
        <taxon>Eurotiomycetes</taxon>
        <taxon>Eurotiomycetidae</taxon>
        <taxon>Eurotiales</taxon>
        <taxon>Aspergillaceae</taxon>
        <taxon>Penicillium</taxon>
    </lineage>
</organism>
<proteinExistence type="predicted"/>
<dbReference type="SUPFAM" id="SSF48576">
    <property type="entry name" value="Terpenoid synthases"/>
    <property type="match status" value="1"/>
</dbReference>
<dbReference type="EMBL" id="JAQJAN010000001">
    <property type="protein sequence ID" value="KAJ5740697.1"/>
    <property type="molecule type" value="Genomic_DNA"/>
</dbReference>
<dbReference type="Gene3D" id="1.10.600.10">
    <property type="entry name" value="Farnesyl Diphosphate Synthase"/>
    <property type="match status" value="1"/>
</dbReference>
<sequence length="413" mass="46578">MSLHMREQEETETVFDRFEPIDLPVNKSDQVVSCEYAGRSPRLVKTTIRKVNWRTLGRSFELPILVLPDVLLGKTAAPFTNYYARHLAWKRQALPWISDEKIQRLARDDLKVMQLGFPALDDEASALGLAACLTIVCYVDSIIEEMEPELAEQCIEWCLAILEGADLDEQIGEQYLSTDQVQSTFLTNIFLAKNPGSPLEQAATICFAFYRHIIDIFRPITAEAVLFDMRDMIAGQLPELHFKQGKLKINSYHDYLSIRNRSFGLLPLLTIAEHYHLAKDGLAATSPDIALLKTQISIMCIGQNDVGGLEKDIELSNTSNSILVLAMLAGRKIETSDGVLESEDLLRLFEVKNRIFVNDVIETWGRVQISSKVEAEHRLSDMLIVLCITHLEWVLTSSRYDIESVLEGDCVGS</sequence>
<dbReference type="AlphaFoldDB" id="A0AAD6N138"/>
<evidence type="ECO:0000313" key="2">
    <source>
        <dbReference type="Proteomes" id="UP001215712"/>
    </source>
</evidence>
<name>A0AAD6N138_9EURO</name>
<evidence type="ECO:0000313" key="1">
    <source>
        <dbReference type="EMBL" id="KAJ5740697.1"/>
    </source>
</evidence>
<dbReference type="Pfam" id="PF19086">
    <property type="entry name" value="Terpene_syn_C_2"/>
    <property type="match status" value="1"/>
</dbReference>
<evidence type="ECO:0008006" key="3">
    <source>
        <dbReference type="Google" id="ProtNLM"/>
    </source>
</evidence>